<evidence type="ECO:0000256" key="1">
    <source>
        <dbReference type="SAM" id="MobiDB-lite"/>
    </source>
</evidence>
<gene>
    <name evidence="2" type="ORF">FB567DRAFT_322127</name>
</gene>
<sequence>MLAGDEKHGTAPRTASVVASRNACCNMTPWTWPQSKCPVRRRVLVRECVRACLVVSPSLLRTTHGRDRIDDHEECSPHQMRAAAAAAIVTWRDHPGETQPGFRAAEAFPVQAVGRESKVMGGPNAARRACTARPRRLGPFATTKAILSDGMSLCPGQCQSAKSLSVSCCTGKPAVSSNSFSPCLCHDTPARTQLQLQPVHGLLRPAAQPPSQTTLQFLDRHQPIVQLHQAPASLSPSPKHTNAPSLVQTPRRDTPSFGSHLLPASASASAPAPEQASTASTPSTRVPLPRP</sequence>
<proteinExistence type="predicted"/>
<feature type="region of interest" description="Disordered" evidence="1">
    <location>
        <begin position="230"/>
        <end position="291"/>
    </location>
</feature>
<protein>
    <submittedName>
        <fullName evidence="2">Uncharacterized protein</fullName>
    </submittedName>
</protein>
<evidence type="ECO:0000313" key="3">
    <source>
        <dbReference type="Proteomes" id="UP000813461"/>
    </source>
</evidence>
<keyword evidence="3" id="KW-1185">Reference proteome</keyword>
<reference evidence="2" key="1">
    <citation type="journal article" date="2021" name="Nat. Commun.">
        <title>Genetic determinants of endophytism in the Arabidopsis root mycobiome.</title>
        <authorList>
            <person name="Mesny F."/>
            <person name="Miyauchi S."/>
            <person name="Thiergart T."/>
            <person name="Pickel B."/>
            <person name="Atanasova L."/>
            <person name="Karlsson M."/>
            <person name="Huettel B."/>
            <person name="Barry K.W."/>
            <person name="Haridas S."/>
            <person name="Chen C."/>
            <person name="Bauer D."/>
            <person name="Andreopoulos W."/>
            <person name="Pangilinan J."/>
            <person name="LaButti K."/>
            <person name="Riley R."/>
            <person name="Lipzen A."/>
            <person name="Clum A."/>
            <person name="Drula E."/>
            <person name="Henrissat B."/>
            <person name="Kohler A."/>
            <person name="Grigoriev I.V."/>
            <person name="Martin F.M."/>
            <person name="Hacquard S."/>
        </authorList>
    </citation>
    <scope>NUCLEOTIDE SEQUENCE</scope>
    <source>
        <strain evidence="2">MPI-SDFR-AT-0120</strain>
    </source>
</reference>
<dbReference type="Proteomes" id="UP000813461">
    <property type="component" value="Unassembled WGS sequence"/>
</dbReference>
<accession>A0A8K0RB91</accession>
<dbReference type="AlphaFoldDB" id="A0A8K0RB91"/>
<organism evidence="2 3">
    <name type="scientific">Paraphoma chrysanthemicola</name>
    <dbReference type="NCBI Taxonomy" id="798071"/>
    <lineage>
        <taxon>Eukaryota</taxon>
        <taxon>Fungi</taxon>
        <taxon>Dikarya</taxon>
        <taxon>Ascomycota</taxon>
        <taxon>Pezizomycotina</taxon>
        <taxon>Dothideomycetes</taxon>
        <taxon>Pleosporomycetidae</taxon>
        <taxon>Pleosporales</taxon>
        <taxon>Pleosporineae</taxon>
        <taxon>Phaeosphaeriaceae</taxon>
        <taxon>Paraphoma</taxon>
    </lineage>
</organism>
<comment type="caution">
    <text evidence="2">The sequence shown here is derived from an EMBL/GenBank/DDBJ whole genome shotgun (WGS) entry which is preliminary data.</text>
</comment>
<feature type="compositionally biased region" description="Low complexity" evidence="1">
    <location>
        <begin position="263"/>
        <end position="284"/>
    </location>
</feature>
<evidence type="ECO:0000313" key="2">
    <source>
        <dbReference type="EMBL" id="KAH7088991.1"/>
    </source>
</evidence>
<dbReference type="EMBL" id="JAGMVJ010000007">
    <property type="protein sequence ID" value="KAH7088991.1"/>
    <property type="molecule type" value="Genomic_DNA"/>
</dbReference>
<feature type="compositionally biased region" description="Polar residues" evidence="1">
    <location>
        <begin position="232"/>
        <end position="248"/>
    </location>
</feature>
<name>A0A8K0RB91_9PLEO</name>